<dbReference type="InterPro" id="IPR029063">
    <property type="entry name" value="SAM-dependent_MTases_sf"/>
</dbReference>
<keyword evidence="2" id="KW-1185">Reference proteome</keyword>
<comment type="caution">
    <text evidence="1">The sequence shown here is derived from an EMBL/GenBank/DDBJ whole genome shotgun (WGS) entry which is preliminary data.</text>
</comment>
<organism evidence="1 2">
    <name type="scientific">Candidatus Marinarcus aquaticus</name>
    <dbReference type="NCBI Taxonomy" id="2044504"/>
    <lineage>
        <taxon>Bacteria</taxon>
        <taxon>Pseudomonadati</taxon>
        <taxon>Campylobacterota</taxon>
        <taxon>Epsilonproteobacteria</taxon>
        <taxon>Campylobacterales</taxon>
        <taxon>Arcobacteraceae</taxon>
        <taxon>Candidatus Marinarcus</taxon>
    </lineage>
</organism>
<dbReference type="CDD" id="cd02440">
    <property type="entry name" value="AdoMet_MTases"/>
    <property type="match status" value="1"/>
</dbReference>
<evidence type="ECO:0000313" key="1">
    <source>
        <dbReference type="EMBL" id="RXJ57663.1"/>
    </source>
</evidence>
<dbReference type="OrthoDB" id="9804312at2"/>
<proteinExistence type="predicted"/>
<dbReference type="PANTHER" id="PTHR45445:SF2">
    <property type="entry name" value="METHYLTRANSFERASE TYPE 11 DOMAIN-CONTAINING PROTEIN"/>
    <property type="match status" value="1"/>
</dbReference>
<protein>
    <submittedName>
        <fullName evidence="1">Putative 4-mercaptohistidine N1-methyltransferase</fullName>
    </submittedName>
</protein>
<dbReference type="NCBIfam" id="TIGR04345">
    <property type="entry name" value="ovoA_Cterm"/>
    <property type="match status" value="1"/>
</dbReference>
<keyword evidence="1" id="KW-0489">Methyltransferase</keyword>
<dbReference type="Pfam" id="PF13489">
    <property type="entry name" value="Methyltransf_23"/>
    <property type="match status" value="1"/>
</dbReference>
<dbReference type="EMBL" id="PDKN01000004">
    <property type="protein sequence ID" value="RXJ57663.1"/>
    <property type="molecule type" value="Genomic_DNA"/>
</dbReference>
<dbReference type="PANTHER" id="PTHR45445">
    <property type="match status" value="1"/>
</dbReference>
<dbReference type="GO" id="GO:0032259">
    <property type="term" value="P:methylation"/>
    <property type="evidence" value="ECO:0007669"/>
    <property type="project" value="UniProtKB-KW"/>
</dbReference>
<dbReference type="InterPro" id="IPR027625">
    <property type="entry name" value="OvoA_Cterm"/>
</dbReference>
<dbReference type="Proteomes" id="UP000290657">
    <property type="component" value="Unassembled WGS sequence"/>
</dbReference>
<dbReference type="RefSeq" id="WP_128996235.1">
    <property type="nucleotide sequence ID" value="NZ_PDKN01000004.1"/>
</dbReference>
<dbReference type="Gene3D" id="3.40.50.150">
    <property type="entry name" value="Vaccinia Virus protein VP39"/>
    <property type="match status" value="1"/>
</dbReference>
<gene>
    <name evidence="1" type="ORF">CRV04_07585</name>
</gene>
<evidence type="ECO:0000313" key="2">
    <source>
        <dbReference type="Proteomes" id="UP000290657"/>
    </source>
</evidence>
<reference evidence="1 2" key="1">
    <citation type="submission" date="2017-10" db="EMBL/GenBank/DDBJ databases">
        <title>Genomics of the genus Arcobacter.</title>
        <authorList>
            <person name="Perez-Cataluna A."/>
            <person name="Figueras M.J."/>
        </authorList>
    </citation>
    <scope>NUCLEOTIDE SEQUENCE [LARGE SCALE GENOMIC DNA]</scope>
    <source>
        <strain evidence="1 2">CECT 8987</strain>
    </source>
</reference>
<sequence>MANTNIYETSHLISQYCEFHYGEDYFDVSNYPKKTIDTLLPFVKQKTKALDLGCSVGRSSFELAQYFQHVDAVDYSHNFIEVAQQLQAGEQVEYNMTIEGEIYEKKEIDLTAFDFFTSKNRVSFSQGDASNLNSKLTHYDLIFCSNLIDRLSEPKKFLDDIQSRLNPNGLLVLCSPYTWLHDHTHKNEWFGGYMSEGKPQYTFDRLKHELSDFELLHTQDIEFVIRETKRKFQHTISEMSIFQKKS</sequence>
<dbReference type="SUPFAM" id="SSF53335">
    <property type="entry name" value="S-adenosyl-L-methionine-dependent methyltransferases"/>
    <property type="match status" value="1"/>
</dbReference>
<dbReference type="GO" id="GO:0008168">
    <property type="term" value="F:methyltransferase activity"/>
    <property type="evidence" value="ECO:0007669"/>
    <property type="project" value="UniProtKB-KW"/>
</dbReference>
<accession>A0A4Q0XU04</accession>
<keyword evidence="1" id="KW-0808">Transferase</keyword>
<name>A0A4Q0XU04_9BACT</name>
<dbReference type="AlphaFoldDB" id="A0A4Q0XU04"/>